<feature type="domain" description="Putative nitroreductase TM1586" evidence="6">
    <location>
        <begin position="5"/>
        <end position="257"/>
    </location>
</feature>
<dbReference type="Gene3D" id="3.40.109.30">
    <property type="entry name" value="putative nitroreductase (tm1586), domain 2"/>
    <property type="match status" value="1"/>
</dbReference>
<evidence type="ECO:0000256" key="4">
    <source>
        <dbReference type="ARBA" id="ARBA00022643"/>
    </source>
</evidence>
<dbReference type="Gene3D" id="3.40.109.10">
    <property type="entry name" value="NADH Oxidase"/>
    <property type="match status" value="1"/>
</dbReference>
<dbReference type="InterPro" id="IPR000415">
    <property type="entry name" value="Nitroreductase-like"/>
</dbReference>
<dbReference type="OrthoDB" id="9814075at2"/>
<keyword evidence="8" id="KW-1185">Reference proteome</keyword>
<keyword evidence="3" id="KW-0285">Flavoprotein</keyword>
<dbReference type="PANTHER" id="PTHR43673:SF2">
    <property type="entry name" value="NITROREDUCTASE"/>
    <property type="match status" value="1"/>
</dbReference>
<comment type="similarity">
    <text evidence="2">Belongs to the nitroreductase family.</text>
</comment>
<organism evidence="7 8">
    <name type="scientific">Clostridium argentinense CDC 2741</name>
    <dbReference type="NCBI Taxonomy" id="1418104"/>
    <lineage>
        <taxon>Bacteria</taxon>
        <taxon>Bacillati</taxon>
        <taxon>Bacillota</taxon>
        <taxon>Clostridia</taxon>
        <taxon>Eubacteriales</taxon>
        <taxon>Clostridiaceae</taxon>
        <taxon>Clostridium</taxon>
    </lineage>
</organism>
<keyword evidence="5" id="KW-0560">Oxidoreductase</keyword>
<dbReference type="GO" id="GO:0016491">
    <property type="term" value="F:oxidoreductase activity"/>
    <property type="evidence" value="ECO:0007669"/>
    <property type="project" value="UniProtKB-KW"/>
</dbReference>
<dbReference type="Pfam" id="PF14512">
    <property type="entry name" value="TM1586_NiRdase"/>
    <property type="match status" value="1"/>
</dbReference>
<dbReference type="STRING" id="29341.RSJ17_13520"/>
<evidence type="ECO:0000313" key="8">
    <source>
        <dbReference type="Proteomes" id="UP000031366"/>
    </source>
</evidence>
<evidence type="ECO:0000256" key="2">
    <source>
        <dbReference type="ARBA" id="ARBA00007118"/>
    </source>
</evidence>
<protein>
    <submittedName>
        <fullName evidence="7">Nitroreductase family protein</fullName>
    </submittedName>
</protein>
<dbReference type="EMBL" id="AYSO01000015">
    <property type="protein sequence ID" value="KIE47191.1"/>
    <property type="molecule type" value="Genomic_DNA"/>
</dbReference>
<keyword evidence="4" id="KW-0288">FMN</keyword>
<dbReference type="SUPFAM" id="SSF55469">
    <property type="entry name" value="FMN-dependent nitroreductase-like"/>
    <property type="match status" value="2"/>
</dbReference>
<evidence type="ECO:0000259" key="6">
    <source>
        <dbReference type="Pfam" id="PF14512"/>
    </source>
</evidence>
<dbReference type="InterPro" id="IPR029478">
    <property type="entry name" value="TM1586_NiRdase"/>
</dbReference>
<reference evidence="7 8" key="1">
    <citation type="journal article" date="2015" name="Infect. Genet. Evol.">
        <title>Genomic sequences of six botulinum neurotoxin-producing strains representing three clostridial species illustrate the mobility and diversity of botulinum neurotoxin genes.</title>
        <authorList>
            <person name="Smith T.J."/>
            <person name="Hill K.K."/>
            <person name="Xie G."/>
            <person name="Foley B.T."/>
            <person name="Williamson C.H."/>
            <person name="Foster J.T."/>
            <person name="Johnson S.L."/>
            <person name="Chertkov O."/>
            <person name="Teshima H."/>
            <person name="Gibbons H.S."/>
            <person name="Johnsky L.A."/>
            <person name="Karavis M.A."/>
            <person name="Smith L.A."/>
        </authorList>
    </citation>
    <scope>NUCLEOTIDE SEQUENCE [LARGE SCALE GENOMIC DNA]</scope>
    <source>
        <strain evidence="7 8">CDC 2741</strain>
    </source>
</reference>
<gene>
    <name evidence="7" type="ORF">U732_1342</name>
</gene>
<dbReference type="AlphaFoldDB" id="A0A0C1R9R1"/>
<dbReference type="PANTHER" id="PTHR43673">
    <property type="entry name" value="NAD(P)H NITROREDUCTASE YDGI-RELATED"/>
    <property type="match status" value="1"/>
</dbReference>
<comment type="cofactor">
    <cofactor evidence="1">
        <name>FMN</name>
        <dbReference type="ChEBI" id="CHEBI:58210"/>
    </cofactor>
</comment>
<proteinExistence type="inferred from homology"/>
<dbReference type="RefSeq" id="WP_039632268.1">
    <property type="nucleotide sequence ID" value="NZ_AYSO01000015.1"/>
</dbReference>
<evidence type="ECO:0000256" key="3">
    <source>
        <dbReference type="ARBA" id="ARBA00022630"/>
    </source>
</evidence>
<evidence type="ECO:0000256" key="5">
    <source>
        <dbReference type="ARBA" id="ARBA00023002"/>
    </source>
</evidence>
<dbReference type="Proteomes" id="UP000031366">
    <property type="component" value="Unassembled WGS sequence"/>
</dbReference>
<sequence>MIDNNLFDAIYKRCSIRKYKLEPLASSILKEVEEYTHIIPKLSDIDMKIHIVEDGKKIQDISKGIIGSYGKIKAPHYLVVTSEEKPGYMENVGYSLEHLVLKLTTLNLGTCWIGGFIKKELLTNVIEMPNNHVAVIVISFGYPLHYEDATPKKLEDNLIDTIGFNPNRETDIPSKLASSAKRKALSEIIDCNLTEDWLEIMNAVRHAPSAINSQPWRFFKKDNIIHMYRIKRGKIAKNLDHINKIDSGIALCHLMVAGILKGKKLTLEYLDNMERKNLVYFISIIEN</sequence>
<comment type="caution">
    <text evidence="7">The sequence shown here is derived from an EMBL/GenBank/DDBJ whole genome shotgun (WGS) entry which is preliminary data.</text>
</comment>
<evidence type="ECO:0000313" key="7">
    <source>
        <dbReference type="EMBL" id="KIE47191.1"/>
    </source>
</evidence>
<accession>A0A0C1R9R1</accession>
<evidence type="ECO:0000256" key="1">
    <source>
        <dbReference type="ARBA" id="ARBA00001917"/>
    </source>
</evidence>
<name>A0A0C1R9R1_9CLOT</name>